<dbReference type="AlphaFoldDB" id="A0A4V1IJV9"/>
<feature type="transmembrane region" description="Helical" evidence="9">
    <location>
        <begin position="28"/>
        <end position="48"/>
    </location>
</feature>
<evidence type="ECO:0000256" key="1">
    <source>
        <dbReference type="ARBA" id="ARBA00004651"/>
    </source>
</evidence>
<keyword evidence="6" id="KW-0283">Flagellar rotation</keyword>
<dbReference type="GO" id="GO:0005886">
    <property type="term" value="C:plasma membrane"/>
    <property type="evidence" value="ECO:0007669"/>
    <property type="project" value="UniProtKB-SubCell"/>
</dbReference>
<dbReference type="GO" id="GO:0071978">
    <property type="term" value="P:bacterial-type flagellum-dependent swarming motility"/>
    <property type="evidence" value="ECO:0007669"/>
    <property type="project" value="InterPro"/>
</dbReference>
<evidence type="ECO:0000256" key="6">
    <source>
        <dbReference type="ARBA" id="ARBA00022779"/>
    </source>
</evidence>
<dbReference type="Proteomes" id="UP000305881">
    <property type="component" value="Chromosome"/>
</dbReference>
<dbReference type="EMBL" id="CP035467">
    <property type="protein sequence ID" value="QCW82765.1"/>
    <property type="molecule type" value="Genomic_DNA"/>
</dbReference>
<keyword evidence="5 9" id="KW-0812">Transmembrane</keyword>
<evidence type="ECO:0000256" key="3">
    <source>
        <dbReference type="ARBA" id="ARBA00022448"/>
    </source>
</evidence>
<evidence type="ECO:0000256" key="5">
    <source>
        <dbReference type="ARBA" id="ARBA00022692"/>
    </source>
</evidence>
<feature type="domain" description="MotA/TolQ/ExbB proton channel" evidence="10">
    <location>
        <begin position="97"/>
        <end position="208"/>
    </location>
</feature>
<dbReference type="Pfam" id="PF01618">
    <property type="entry name" value="MotA_ExbB"/>
    <property type="match status" value="1"/>
</dbReference>
<dbReference type="RefSeq" id="WP_017839395.1">
    <property type="nucleotide sequence ID" value="NZ_CP035467.1"/>
</dbReference>
<evidence type="ECO:0000256" key="9">
    <source>
        <dbReference type="SAM" id="Phobius"/>
    </source>
</evidence>
<comment type="subcellular location">
    <subcellularLocation>
        <location evidence="1">Cell membrane</location>
        <topology evidence="1">Multi-pass membrane protein</topology>
    </subcellularLocation>
</comment>
<feature type="transmembrane region" description="Helical" evidence="9">
    <location>
        <begin position="149"/>
        <end position="167"/>
    </location>
</feature>
<dbReference type="KEGG" id="mbur:EQU24_11325"/>
<dbReference type="OrthoDB" id="9806929at2"/>
<dbReference type="STRING" id="675511.GCA_000341735_00770"/>
<reference evidence="12" key="1">
    <citation type="journal article" date="2019" name="J. Bacteriol.">
        <title>A Mutagenic Screen Identifies a TonB-Dependent Receptor Required for the Lanthanide Metal Switch in the Type I Methanotroph 'Methylotuvimicrobium buryatense' 5GB1C.</title>
        <authorList>
            <person name="Groom J.D."/>
            <person name="Ford S.M."/>
            <person name="Pesesky M.W."/>
            <person name="Lidstrom M.E."/>
        </authorList>
    </citation>
    <scope>NUCLEOTIDE SEQUENCE [LARGE SCALE GENOMIC DNA]</scope>
    <source>
        <strain evidence="12">5GB1C</strain>
    </source>
</reference>
<keyword evidence="12" id="KW-1185">Reference proteome</keyword>
<keyword evidence="11" id="KW-0282">Flagellum</keyword>
<evidence type="ECO:0000256" key="2">
    <source>
        <dbReference type="ARBA" id="ARBA00008038"/>
    </source>
</evidence>
<keyword evidence="8 9" id="KW-0472">Membrane</keyword>
<gene>
    <name evidence="11" type="ORF">EQU24_11325</name>
</gene>
<evidence type="ECO:0000259" key="10">
    <source>
        <dbReference type="Pfam" id="PF01618"/>
    </source>
</evidence>
<evidence type="ECO:0000313" key="12">
    <source>
        <dbReference type="Proteomes" id="UP000305881"/>
    </source>
</evidence>
<comment type="similarity">
    <text evidence="2">Belongs to the MotA family.</text>
</comment>
<protein>
    <submittedName>
        <fullName evidence="11">Flagellar motor protein PomA</fullName>
    </submittedName>
</protein>
<feature type="transmembrane region" description="Helical" evidence="9">
    <location>
        <begin position="179"/>
        <end position="201"/>
    </location>
</feature>
<dbReference type="InterPro" id="IPR047055">
    <property type="entry name" value="MotA-like"/>
</dbReference>
<dbReference type="InterPro" id="IPR002898">
    <property type="entry name" value="MotA_ExbB_proton_chnl"/>
</dbReference>
<keyword evidence="4" id="KW-1003">Cell membrane</keyword>
<dbReference type="InterPro" id="IPR000540">
    <property type="entry name" value="Flag_MotA_CS"/>
</dbReference>
<dbReference type="PANTHER" id="PTHR30433:SF2">
    <property type="entry name" value="MOTILITY PROTEIN A"/>
    <property type="match status" value="1"/>
</dbReference>
<evidence type="ECO:0000256" key="7">
    <source>
        <dbReference type="ARBA" id="ARBA00022989"/>
    </source>
</evidence>
<keyword evidence="11" id="KW-0966">Cell projection</keyword>
<organism evidence="11 12">
    <name type="scientific">Methylotuvimicrobium buryatense</name>
    <name type="common">Methylomicrobium buryatense</name>
    <dbReference type="NCBI Taxonomy" id="95641"/>
    <lineage>
        <taxon>Bacteria</taxon>
        <taxon>Pseudomonadati</taxon>
        <taxon>Pseudomonadota</taxon>
        <taxon>Gammaproteobacteria</taxon>
        <taxon>Methylococcales</taxon>
        <taxon>Methylococcaceae</taxon>
        <taxon>Methylotuvimicrobium</taxon>
    </lineage>
</organism>
<keyword evidence="11" id="KW-0969">Cilium</keyword>
<proteinExistence type="inferred from homology"/>
<keyword evidence="3" id="KW-0813">Transport</keyword>
<evidence type="ECO:0000256" key="8">
    <source>
        <dbReference type="ARBA" id="ARBA00023136"/>
    </source>
</evidence>
<name>A0A4V1IJV9_METBY</name>
<accession>A0A4V1IJV9</accession>
<evidence type="ECO:0000313" key="11">
    <source>
        <dbReference type="EMBL" id="QCW82765.1"/>
    </source>
</evidence>
<dbReference type="PROSITE" id="PS01307">
    <property type="entry name" value="MOTA"/>
    <property type="match status" value="1"/>
</dbReference>
<sequence length="252" mass="27233">MDIASLIGFLLGIGIIMAAIATGGDVMLFVNLPSILIVIGGTFGVSLMRIPISDFLRSFGVLGKAFLNKREDPAVLIEEAVRLSDVARKNGLLALENETIENEFMRKGINLCVDGHDPAFVKKMLSQEINQMISRNEVGQDMWKGVGDLAPAMGMIGTLVGLVQMLANMSDPSSIGPAMAVALLTTLYGALVANCFALPIVDKLSKVMLYEKTNKELILETISGIQEGMNPKVLESLLNSYISDKKRKTDNE</sequence>
<dbReference type="GO" id="GO:0006935">
    <property type="term" value="P:chemotaxis"/>
    <property type="evidence" value="ECO:0007669"/>
    <property type="project" value="InterPro"/>
</dbReference>
<dbReference type="PANTHER" id="PTHR30433">
    <property type="entry name" value="CHEMOTAXIS PROTEIN MOTA"/>
    <property type="match status" value="1"/>
</dbReference>
<keyword evidence="7 9" id="KW-1133">Transmembrane helix</keyword>
<evidence type="ECO:0000256" key="4">
    <source>
        <dbReference type="ARBA" id="ARBA00022475"/>
    </source>
</evidence>